<dbReference type="Gene3D" id="3.40.50.1820">
    <property type="entry name" value="alpha/beta hydrolase"/>
    <property type="match status" value="1"/>
</dbReference>
<dbReference type="SUPFAM" id="SSF53474">
    <property type="entry name" value="alpha/beta-Hydrolases"/>
    <property type="match status" value="1"/>
</dbReference>
<accession>A0A8S8XEB1</accession>
<proteinExistence type="predicted"/>
<dbReference type="Pfam" id="PF12697">
    <property type="entry name" value="Abhydrolase_6"/>
    <property type="match status" value="1"/>
</dbReference>
<evidence type="ECO:0000259" key="1">
    <source>
        <dbReference type="Pfam" id="PF12697"/>
    </source>
</evidence>
<comment type="caution">
    <text evidence="2">The sequence shown here is derived from an EMBL/GenBank/DDBJ whole genome shotgun (WGS) entry which is preliminary data.</text>
</comment>
<organism evidence="2 3">
    <name type="scientific">Roseiterribacter gracilis</name>
    <dbReference type="NCBI Taxonomy" id="2812848"/>
    <lineage>
        <taxon>Bacteria</taxon>
        <taxon>Pseudomonadati</taxon>
        <taxon>Pseudomonadota</taxon>
        <taxon>Alphaproteobacteria</taxon>
        <taxon>Rhodospirillales</taxon>
        <taxon>Roseiterribacteraceae</taxon>
        <taxon>Roseiterribacter</taxon>
    </lineage>
</organism>
<name>A0A8S8XEB1_9PROT</name>
<dbReference type="Proteomes" id="UP000681075">
    <property type="component" value="Unassembled WGS sequence"/>
</dbReference>
<dbReference type="InterPro" id="IPR000073">
    <property type="entry name" value="AB_hydrolase_1"/>
</dbReference>
<sequence length="273" mass="29318">MGLALLLALAACERPPGPHARPEEIAALQRARLPAREAGPAAGIALSYLSAGDPAGRRIIFVHGTPGDARGWADFLRACPPGAYCIAVDRPGFGETTPLQPVASLQVQADAIAPLLTVMQGQRAVLVGHSLGAPIVAQLALDHPDRVGGLLLLAGAMDPDLERVMWVQRVGALQPIASIVPRMWRTTNEELLPLQGELRALAPQLNRLRLPIAVVHGTEDPLVPYANVRFDRVMMINAQLSVDTIEGQNHFLPWNETARVQAVLHRLLQEAQG</sequence>
<evidence type="ECO:0000313" key="2">
    <source>
        <dbReference type="EMBL" id="GIL40229.1"/>
    </source>
</evidence>
<dbReference type="InterPro" id="IPR029058">
    <property type="entry name" value="AB_hydrolase_fold"/>
</dbReference>
<feature type="domain" description="AB hydrolase-1" evidence="1">
    <location>
        <begin position="59"/>
        <end position="255"/>
    </location>
</feature>
<dbReference type="PANTHER" id="PTHR43433:SF5">
    <property type="entry name" value="AB HYDROLASE-1 DOMAIN-CONTAINING PROTEIN"/>
    <property type="match status" value="1"/>
</dbReference>
<keyword evidence="3" id="KW-1185">Reference proteome</keyword>
<dbReference type="AlphaFoldDB" id="A0A8S8XEB1"/>
<dbReference type="InterPro" id="IPR050471">
    <property type="entry name" value="AB_hydrolase"/>
</dbReference>
<reference evidence="2" key="1">
    <citation type="submission" date="2021-02" db="EMBL/GenBank/DDBJ databases">
        <title>Genome sequence of Rhodospirillales sp. strain TMPK1 isolated from soil.</title>
        <authorList>
            <person name="Nakai R."/>
            <person name="Kusada H."/>
            <person name="Tamaki H."/>
        </authorList>
    </citation>
    <scope>NUCLEOTIDE SEQUENCE</scope>
    <source>
        <strain evidence="2">TMPK1</strain>
    </source>
</reference>
<gene>
    <name evidence="2" type="ORF">TMPK1_24660</name>
</gene>
<protein>
    <recommendedName>
        <fullName evidence="1">AB hydrolase-1 domain-containing protein</fullName>
    </recommendedName>
</protein>
<evidence type="ECO:0000313" key="3">
    <source>
        <dbReference type="Proteomes" id="UP000681075"/>
    </source>
</evidence>
<dbReference type="PRINTS" id="PR00111">
    <property type="entry name" value="ABHYDROLASE"/>
</dbReference>
<dbReference type="EMBL" id="BOPV01000001">
    <property type="protein sequence ID" value="GIL40229.1"/>
    <property type="molecule type" value="Genomic_DNA"/>
</dbReference>
<dbReference type="PANTHER" id="PTHR43433">
    <property type="entry name" value="HYDROLASE, ALPHA/BETA FOLD FAMILY PROTEIN"/>
    <property type="match status" value="1"/>
</dbReference>